<evidence type="ECO:0000256" key="4">
    <source>
        <dbReference type="ARBA" id="ARBA00023143"/>
    </source>
</evidence>
<evidence type="ECO:0000259" key="7">
    <source>
        <dbReference type="Pfam" id="PF00700"/>
    </source>
</evidence>
<comment type="function">
    <text evidence="1 5">Flagellin is the subunit protein which polymerizes to form the filaments of bacterial flagella.</text>
</comment>
<sequence length="489" mass="51449">MRNGNPMATIFNNLMSGNVLTQQKKTAASLSQSIERLSSGMRINGAKDDAAGQAIANRMSATLRANDVASRSMNDGISLSQTAEGALSEVTDLLTRAKELAVQAATGTLDSSDRAAISAEYSEIREQIDAISTGTTIFGKYPLAPAASPPPPAPQLGNIPSINQRFPVPGQQYTFSSGLVPLAYIPAGATNITLTINSGWMDDDIQLFSRDGSHLVGTPVNGPTRDFTWTNNGVNSTATANTKIISTDNGFLPGASYSDANLTQGPATYNVSGGAVKQYNGMTITYSGDGDRYETPATGWANNGTVSPGNYLERLSIDKVTEDVIIMVVGNGSFYGDMTWSKLPKPTDPPDNGPVSTDTDIVMSADYGEAVEYKTIPGTPSDTKTLGLDVTRLDNQQSASQAIDAIDHALDTVSAYRGTYGSLVNTFDSAKAGLAQKTVATTAARSRIEDADFAQEASNLSRSQILQQAGNAVLAQANQQAESVLSLLK</sequence>
<gene>
    <name evidence="8" type="ordered locus">Ctu_14470</name>
</gene>
<dbReference type="InterPro" id="IPR046358">
    <property type="entry name" value="Flagellin_C"/>
</dbReference>
<dbReference type="SUPFAM" id="SSF64518">
    <property type="entry name" value="Phase 1 flagellin"/>
    <property type="match status" value="1"/>
</dbReference>
<dbReference type="Proteomes" id="UP000002069">
    <property type="component" value="Chromosome"/>
</dbReference>
<keyword evidence="9" id="KW-1185">Reference proteome</keyword>
<reference evidence="9" key="2">
    <citation type="journal article" date="2011" name="J. Bacteriol.">
        <title>Complete genome sequence of Cronobacter turicensis LMG 23827, a food-borne pathogen causing deaths in neonates.</title>
        <authorList>
            <person name="Stephan R."/>
            <person name="Lehner A."/>
            <person name="Tischler P."/>
            <person name="Rattei T."/>
        </authorList>
    </citation>
    <scope>NUCLEOTIDE SEQUENCE [LARGE SCALE GENOMIC DNA]</scope>
    <source>
        <strain evidence="9">DSM 18703 / CCUG 55852 / LMG 23827 / z3032</strain>
    </source>
</reference>
<evidence type="ECO:0000256" key="1">
    <source>
        <dbReference type="ARBA" id="ARBA00002270"/>
    </source>
</evidence>
<evidence type="ECO:0000256" key="3">
    <source>
        <dbReference type="ARBA" id="ARBA00022525"/>
    </source>
</evidence>
<reference evidence="8 9" key="1">
    <citation type="journal article" date="2010" name="J. Bacteriol.">
        <title>Complete Genome Sequence of Cronobacter turicensis LMG 23827, a foodborne pathogen causing deaths in neonates.</title>
        <authorList>
            <person name="Stephan R."/>
            <person name="Lehner A."/>
            <person name="Tischler P."/>
            <person name="Rattei T."/>
        </authorList>
    </citation>
    <scope>NUCLEOTIDE SEQUENCE [LARGE SCALE GENOMIC DNA]</scope>
    <source>
        <strain evidence="9">DSM 18703 / CCUG 55852 / LMG 23827 / z3032</strain>
    </source>
</reference>
<dbReference type="Pfam" id="PF00669">
    <property type="entry name" value="Flagellin_N"/>
    <property type="match status" value="1"/>
</dbReference>
<name>C9Y000_CROTZ</name>
<comment type="subcellular location">
    <subcellularLocation>
        <location evidence="5">Secreted</location>
    </subcellularLocation>
    <subcellularLocation>
        <location evidence="5">Bacterial flagellum</location>
    </subcellularLocation>
</comment>
<dbReference type="KEGG" id="ctu:CTU_14470"/>
<dbReference type="InterPro" id="IPR001492">
    <property type="entry name" value="Flagellin"/>
</dbReference>
<dbReference type="InterPro" id="IPR042187">
    <property type="entry name" value="Flagellin_C_sub2"/>
</dbReference>
<dbReference type="GO" id="GO:0005576">
    <property type="term" value="C:extracellular region"/>
    <property type="evidence" value="ECO:0007669"/>
    <property type="project" value="UniProtKB-SubCell"/>
</dbReference>
<feature type="domain" description="Flagellin C-terminal" evidence="7">
    <location>
        <begin position="403"/>
        <end position="488"/>
    </location>
</feature>
<organism evidence="8 9">
    <name type="scientific">Cronobacter turicensis (strain DSM 18703 / CCUG 55852 / LMG 23827 / z3032)</name>
    <dbReference type="NCBI Taxonomy" id="693216"/>
    <lineage>
        <taxon>Bacteria</taxon>
        <taxon>Pseudomonadati</taxon>
        <taxon>Pseudomonadota</taxon>
        <taxon>Gammaproteobacteria</taxon>
        <taxon>Enterobacterales</taxon>
        <taxon>Enterobacteriaceae</taxon>
        <taxon>Cronobacter</taxon>
    </lineage>
</organism>
<dbReference type="PANTHER" id="PTHR42792">
    <property type="entry name" value="FLAGELLIN"/>
    <property type="match status" value="1"/>
</dbReference>
<dbReference type="GO" id="GO:0005198">
    <property type="term" value="F:structural molecule activity"/>
    <property type="evidence" value="ECO:0007669"/>
    <property type="project" value="UniProtKB-UniRule"/>
</dbReference>
<accession>C9Y000</accession>
<dbReference type="HOGENOM" id="CLU_011142_7_2_6"/>
<proteinExistence type="inferred from homology"/>
<dbReference type="Pfam" id="PF00700">
    <property type="entry name" value="Flagellin_C"/>
    <property type="match status" value="1"/>
</dbReference>
<dbReference type="PRINTS" id="PR00207">
    <property type="entry name" value="FLAGELLIN"/>
</dbReference>
<keyword evidence="4 5" id="KW-0975">Bacterial flagellum</keyword>
<feature type="domain" description="Flagellin N-terminal" evidence="6">
    <location>
        <begin position="12"/>
        <end position="142"/>
    </location>
</feature>
<evidence type="ECO:0000259" key="6">
    <source>
        <dbReference type="Pfam" id="PF00669"/>
    </source>
</evidence>
<dbReference type="AlphaFoldDB" id="C9Y000"/>
<evidence type="ECO:0000313" key="9">
    <source>
        <dbReference type="Proteomes" id="UP000002069"/>
    </source>
</evidence>
<evidence type="ECO:0000256" key="2">
    <source>
        <dbReference type="ARBA" id="ARBA00005709"/>
    </source>
</evidence>
<keyword evidence="3 5" id="KW-0964">Secreted</keyword>
<dbReference type="Gene3D" id="6.10.10.10">
    <property type="entry name" value="Flagellar export chaperone, C-terminal domain"/>
    <property type="match status" value="1"/>
</dbReference>
<evidence type="ECO:0000256" key="5">
    <source>
        <dbReference type="RuleBase" id="RU362073"/>
    </source>
</evidence>
<dbReference type="GO" id="GO:0009288">
    <property type="term" value="C:bacterial-type flagellum"/>
    <property type="evidence" value="ECO:0007669"/>
    <property type="project" value="UniProtKB-SubCell"/>
</dbReference>
<dbReference type="EMBL" id="FN543093">
    <property type="protein sequence ID" value="CBA29502.1"/>
    <property type="molecule type" value="Genomic_DNA"/>
</dbReference>
<protein>
    <recommendedName>
        <fullName evidence="5">Flagellin</fullName>
    </recommendedName>
</protein>
<evidence type="ECO:0000313" key="8">
    <source>
        <dbReference type="EMBL" id="CBA29502.1"/>
    </source>
</evidence>
<dbReference type="InterPro" id="IPR001029">
    <property type="entry name" value="Flagellin_N"/>
</dbReference>
<dbReference type="Gene3D" id="1.20.1330.10">
    <property type="entry name" value="f41 fragment of flagellin, N-terminal domain"/>
    <property type="match status" value="2"/>
</dbReference>
<comment type="similarity">
    <text evidence="2 5">Belongs to the bacterial flagellin family.</text>
</comment>
<dbReference type="PATRIC" id="fig|693216.3.peg.1382"/>
<dbReference type="PANTHER" id="PTHR42792:SF2">
    <property type="entry name" value="FLAGELLIN"/>
    <property type="match status" value="1"/>
</dbReference>
<dbReference type="Gene3D" id="3.30.70.2120">
    <property type="match status" value="1"/>
</dbReference>